<accession>A0A8H6JBP4</accession>
<name>A0A8H6JBP4_9PEZI</name>
<dbReference type="InterPro" id="IPR047975">
    <property type="entry name" value="Heme_bind_FMP"/>
</dbReference>
<evidence type="ECO:0000313" key="1">
    <source>
        <dbReference type="EMBL" id="KAF6810117.1"/>
    </source>
</evidence>
<sequence>MPVPGVDIGVPDDFNFNAAPFDPDSKLPPPPLEVLENFKGTFSGRGFNTIFRPDSTATPTPMEVEPTDINDNVLELNMTAETQVFSKSLGSVPNRGSEGQPDIFLNGLPYTQTVYDVTQRPLEEPLPRNGEDLTPIHFESGLWMRVPASQGLQPSYNRMASIPHGTTINAQGFTEAVKKQGAPTFGEVDITPSFLRTGVKQKFPSQELSNLAVRRLPPAEHMGLIKQGMIKNPNIVLSEANKGKEILSNITFSVTTNPQGSNFGGGTSNIGFLVGDKTRNVKPNALTFDVSATYWISTVRARLDLPEFHPKNVDDGIVVPVKASRPGDVVPSFFIKFAVPKPRTVFVRYTQIQYSQVVNLDFVPLRWPHATVATLAPVEAPLDEKDLENVN</sequence>
<comment type="caution">
    <text evidence="1">The sequence shown here is derived from an EMBL/GenBank/DDBJ whole genome shotgun (WGS) entry which is preliminary data.</text>
</comment>
<gene>
    <name evidence="1" type="ORF">CSOJ01_06529</name>
</gene>
<dbReference type="NCBIfam" id="NF040572">
    <property type="entry name" value="heme_bind_FMP"/>
    <property type="match status" value="1"/>
</dbReference>
<keyword evidence="2" id="KW-1185">Reference proteome</keyword>
<dbReference type="EMBL" id="WIGN01000091">
    <property type="protein sequence ID" value="KAF6810117.1"/>
    <property type="molecule type" value="Genomic_DNA"/>
</dbReference>
<proteinExistence type="predicted"/>
<evidence type="ECO:0000313" key="2">
    <source>
        <dbReference type="Proteomes" id="UP000652219"/>
    </source>
</evidence>
<protein>
    <submittedName>
        <fullName evidence="1">Uncharacterized protein</fullName>
    </submittedName>
</protein>
<dbReference type="AlphaFoldDB" id="A0A8H6JBP4"/>
<dbReference type="Proteomes" id="UP000652219">
    <property type="component" value="Unassembled WGS sequence"/>
</dbReference>
<reference evidence="1 2" key="1">
    <citation type="journal article" date="2020" name="Phytopathology">
        <title>Genome Sequence Resources of Colletotrichum truncatum, C. plurivorum, C. musicola, and C. sojae: Four Species Pathogenic to Soybean (Glycine max).</title>
        <authorList>
            <person name="Rogerio F."/>
            <person name="Boufleur T.R."/>
            <person name="Ciampi-Guillardi M."/>
            <person name="Sukno S.A."/>
            <person name="Thon M.R."/>
            <person name="Massola Junior N.S."/>
            <person name="Baroncelli R."/>
        </authorList>
    </citation>
    <scope>NUCLEOTIDE SEQUENCE [LARGE SCALE GENOMIC DNA]</scope>
    <source>
        <strain evidence="1 2">LFN0009</strain>
    </source>
</reference>
<organism evidence="1 2">
    <name type="scientific">Colletotrichum sojae</name>
    <dbReference type="NCBI Taxonomy" id="2175907"/>
    <lineage>
        <taxon>Eukaryota</taxon>
        <taxon>Fungi</taxon>
        <taxon>Dikarya</taxon>
        <taxon>Ascomycota</taxon>
        <taxon>Pezizomycotina</taxon>
        <taxon>Sordariomycetes</taxon>
        <taxon>Hypocreomycetidae</taxon>
        <taxon>Glomerellales</taxon>
        <taxon>Glomerellaceae</taxon>
        <taxon>Colletotrichum</taxon>
        <taxon>Colletotrichum orchidearum species complex</taxon>
    </lineage>
</organism>